<dbReference type="Proteomes" id="UP000324507">
    <property type="component" value="Chromosome"/>
</dbReference>
<dbReference type="GO" id="GO:0004803">
    <property type="term" value="F:transposase activity"/>
    <property type="evidence" value="ECO:0007669"/>
    <property type="project" value="InterPro"/>
</dbReference>
<organism evidence="3 4">
    <name type="scientific">Paracoccus yeei</name>
    <dbReference type="NCBI Taxonomy" id="147645"/>
    <lineage>
        <taxon>Bacteria</taxon>
        <taxon>Pseudomonadati</taxon>
        <taxon>Pseudomonadota</taxon>
        <taxon>Alphaproteobacteria</taxon>
        <taxon>Rhodobacterales</taxon>
        <taxon>Paracoccaceae</taxon>
        <taxon>Paracoccus</taxon>
    </lineage>
</organism>
<evidence type="ECO:0000259" key="2">
    <source>
        <dbReference type="Pfam" id="PF02371"/>
    </source>
</evidence>
<feature type="domain" description="Transposase IS116/IS110/IS902 C-terminal" evidence="2">
    <location>
        <begin position="269"/>
        <end position="351"/>
    </location>
</feature>
<feature type="domain" description="Transposase IS110-like N-terminal" evidence="1">
    <location>
        <begin position="5"/>
        <end position="161"/>
    </location>
</feature>
<proteinExistence type="predicted"/>
<dbReference type="NCBIfam" id="NF033542">
    <property type="entry name" value="transpos_IS110"/>
    <property type="match status" value="1"/>
</dbReference>
<gene>
    <name evidence="3" type="ORF">FOB51_06385</name>
</gene>
<dbReference type="InterPro" id="IPR047650">
    <property type="entry name" value="Transpos_IS110"/>
</dbReference>
<dbReference type="Pfam" id="PF01548">
    <property type="entry name" value="DEDD_Tnp_IS110"/>
    <property type="match status" value="1"/>
</dbReference>
<name>A0A5P2QPG9_9RHOB</name>
<dbReference type="RefSeq" id="WP_150350093.1">
    <property type="nucleotide sequence ID" value="NZ_CP044081.1"/>
</dbReference>
<reference evidence="3 4" key="1">
    <citation type="submission" date="2019-09" db="EMBL/GenBank/DDBJ databases">
        <title>FDA dAtabase for Regulatory Grade micrObial Sequences (FDA-ARGOS): Supporting development and validation of Infectious Disease Dx tests.</title>
        <authorList>
            <person name="Sciortino C."/>
            <person name="Tallon L."/>
            <person name="Sadzewicz L."/>
            <person name="Vavikolanu K."/>
            <person name="Mehta A."/>
            <person name="Aluvathingal J."/>
            <person name="Nadendla S."/>
            <person name="Nandy P."/>
            <person name="Geyer C."/>
            <person name="Yan Y."/>
            <person name="Sichtig H."/>
        </authorList>
    </citation>
    <scope>NUCLEOTIDE SEQUENCE [LARGE SCALE GENOMIC DNA]</scope>
    <source>
        <strain evidence="3 4">FDAARGOS_643</strain>
    </source>
</reference>
<dbReference type="GO" id="GO:0003677">
    <property type="term" value="F:DNA binding"/>
    <property type="evidence" value="ECO:0007669"/>
    <property type="project" value="InterPro"/>
</dbReference>
<dbReference type="InterPro" id="IPR003346">
    <property type="entry name" value="Transposase_20"/>
</dbReference>
<evidence type="ECO:0000313" key="4">
    <source>
        <dbReference type="Proteomes" id="UP000324507"/>
    </source>
</evidence>
<dbReference type="InterPro" id="IPR002525">
    <property type="entry name" value="Transp_IS110-like_N"/>
</dbReference>
<evidence type="ECO:0000259" key="1">
    <source>
        <dbReference type="Pfam" id="PF01548"/>
    </source>
</evidence>
<dbReference type="AlphaFoldDB" id="A0A5P2QPG9"/>
<dbReference type="PANTHER" id="PTHR33055:SF3">
    <property type="entry name" value="PUTATIVE TRANSPOSASE FOR IS117-RELATED"/>
    <property type="match status" value="1"/>
</dbReference>
<dbReference type="PANTHER" id="PTHR33055">
    <property type="entry name" value="TRANSPOSASE FOR INSERTION SEQUENCE ELEMENT IS1111A"/>
    <property type="match status" value="1"/>
</dbReference>
<dbReference type="EMBL" id="CP044081">
    <property type="protein sequence ID" value="QEU07660.1"/>
    <property type="molecule type" value="Genomic_DNA"/>
</dbReference>
<dbReference type="GO" id="GO:0006313">
    <property type="term" value="P:DNA transposition"/>
    <property type="evidence" value="ECO:0007669"/>
    <property type="project" value="InterPro"/>
</dbReference>
<protein>
    <submittedName>
        <fullName evidence="3">IS110 family transposase</fullName>
    </submittedName>
</protein>
<sequence>MHFYVGIDAAKDIHWACAINSHAKAVFSHAVRNDPEAIETLIGELTMLEAESITVALDLLGGCATLLCAMLAEAGFRIVHTPGLAVNRARQGTRGGENKSDPRDAATIADLARTRMDLRPVEVETEINVDIRLLVGRRREVVVDQTRRLSRLRDLTSSLFPALERRIDVKTKAGLVFLSLWAAPHDLRSAKPGHVVRKLTKVYPRMRGADALAEEAIALAKAQTVDVPGAQTRARLVKELAVEALAARAQRDRIDADLEPLLDRHPDAALIRSLPGMGAVLTADFIACVSSATRFRSADALAAAAGLTPVLRQSGKSRTVRRSSGGDKTLKRVFFQSAFNALADPESRAFYDRKRAEGKRHNQAVIALARRRVNVVWAILQTRTPFSPNFKNAA</sequence>
<accession>A0A5P2QPG9</accession>
<dbReference type="Pfam" id="PF02371">
    <property type="entry name" value="Transposase_20"/>
    <property type="match status" value="1"/>
</dbReference>
<evidence type="ECO:0000313" key="3">
    <source>
        <dbReference type="EMBL" id="QEU07660.1"/>
    </source>
</evidence>